<evidence type="ECO:0000313" key="5">
    <source>
        <dbReference type="EMBL" id="KAA0022662.1"/>
    </source>
</evidence>
<dbReference type="EMBL" id="VLNY01000005">
    <property type="protein sequence ID" value="KAA0022662.1"/>
    <property type="molecule type" value="Genomic_DNA"/>
</dbReference>
<dbReference type="Pfam" id="PF02604">
    <property type="entry name" value="PhdYeFM_antitox"/>
    <property type="match status" value="1"/>
</dbReference>
<dbReference type="AlphaFoldDB" id="A0A5A7SBY7"/>
<evidence type="ECO:0000256" key="1">
    <source>
        <dbReference type="ARBA" id="ARBA00006817"/>
    </source>
</evidence>
<sequence length="181" mass="19931">MTSTPIVSTTVPFVKARAELAQLCSRVSYGSERIILTRNGRPGAALVSIADLEKLRALSTTEAPSAEHAIEIAADRPAVWRALTNFRARSDWWPALTMDVYEGGYLCHEWSRDGGEVVAVVPAELLRASWSDRKGDVTIRLSDVDGSTRVAVSHSMDAEFWIERLAALKRYVEPESVDAQS</sequence>
<comment type="function">
    <text evidence="3">Antitoxin component of a type II toxin-antitoxin (TA) system.</text>
</comment>
<comment type="caution">
    <text evidence="5">The sequence shown here is derived from an EMBL/GenBank/DDBJ whole genome shotgun (WGS) entry which is preliminary data.</text>
</comment>
<comment type="similarity">
    <text evidence="1">Belongs to the AHA1 family.</text>
</comment>
<dbReference type="OrthoDB" id="488160at2"/>
<gene>
    <name evidence="5" type="ORF">FOY51_13330</name>
</gene>
<evidence type="ECO:0000256" key="3">
    <source>
        <dbReference type="RuleBase" id="RU362080"/>
    </source>
</evidence>
<dbReference type="Gene3D" id="3.40.1620.10">
    <property type="entry name" value="YefM-like domain"/>
    <property type="match status" value="1"/>
</dbReference>
<evidence type="ECO:0000313" key="6">
    <source>
        <dbReference type="Proteomes" id="UP000322244"/>
    </source>
</evidence>
<feature type="domain" description="Activator of Hsp90 ATPase homologue 1/2-like C-terminal" evidence="4">
    <location>
        <begin position="75"/>
        <end position="155"/>
    </location>
</feature>
<dbReference type="CDD" id="cd07814">
    <property type="entry name" value="SRPBCC_CalC_Aha1-like"/>
    <property type="match status" value="1"/>
</dbReference>
<dbReference type="NCBIfam" id="TIGR01552">
    <property type="entry name" value="phd_fam"/>
    <property type="match status" value="1"/>
</dbReference>
<name>A0A5A7SBY7_9NOCA</name>
<dbReference type="SUPFAM" id="SSF55961">
    <property type="entry name" value="Bet v1-like"/>
    <property type="match status" value="1"/>
</dbReference>
<dbReference type="InterPro" id="IPR013538">
    <property type="entry name" value="ASHA1/2-like_C"/>
</dbReference>
<comment type="similarity">
    <text evidence="2 3">Belongs to the phD/YefM antitoxin family.</text>
</comment>
<accession>A0A5A7SBY7</accession>
<dbReference type="Pfam" id="PF08327">
    <property type="entry name" value="AHSA1"/>
    <property type="match status" value="1"/>
</dbReference>
<proteinExistence type="inferred from homology"/>
<dbReference type="InterPro" id="IPR023393">
    <property type="entry name" value="START-like_dom_sf"/>
</dbReference>
<organism evidence="5 6">
    <name type="scientific">Antrihabitans cavernicola</name>
    <dbReference type="NCBI Taxonomy" id="2495913"/>
    <lineage>
        <taxon>Bacteria</taxon>
        <taxon>Bacillati</taxon>
        <taxon>Actinomycetota</taxon>
        <taxon>Actinomycetes</taxon>
        <taxon>Mycobacteriales</taxon>
        <taxon>Nocardiaceae</taxon>
        <taxon>Antrihabitans</taxon>
    </lineage>
</organism>
<dbReference type="InterPro" id="IPR036165">
    <property type="entry name" value="YefM-like_sf"/>
</dbReference>
<evidence type="ECO:0000256" key="2">
    <source>
        <dbReference type="ARBA" id="ARBA00009981"/>
    </source>
</evidence>
<dbReference type="RefSeq" id="WP_149430717.1">
    <property type="nucleotide sequence ID" value="NZ_VLNY01000005.1"/>
</dbReference>
<protein>
    <recommendedName>
        <fullName evidence="3">Antitoxin</fullName>
    </recommendedName>
</protein>
<dbReference type="Gene3D" id="3.30.530.20">
    <property type="match status" value="1"/>
</dbReference>
<evidence type="ECO:0000259" key="4">
    <source>
        <dbReference type="Pfam" id="PF08327"/>
    </source>
</evidence>
<reference evidence="5 6" key="1">
    <citation type="submission" date="2019-07" db="EMBL/GenBank/DDBJ databases">
        <title>Rhodococcus cavernicolus sp. nov., isolated from a cave.</title>
        <authorList>
            <person name="Lee S.D."/>
        </authorList>
    </citation>
    <scope>NUCLEOTIDE SEQUENCE [LARGE SCALE GENOMIC DNA]</scope>
    <source>
        <strain evidence="5 6">C1-24</strain>
    </source>
</reference>
<keyword evidence="6" id="KW-1185">Reference proteome</keyword>
<dbReference type="InterPro" id="IPR006442">
    <property type="entry name" value="Antitoxin_Phd/YefM"/>
</dbReference>
<dbReference type="Proteomes" id="UP000322244">
    <property type="component" value="Unassembled WGS sequence"/>
</dbReference>
<dbReference type="SUPFAM" id="SSF143120">
    <property type="entry name" value="YefM-like"/>
    <property type="match status" value="1"/>
</dbReference>